<evidence type="ECO:0000256" key="1">
    <source>
        <dbReference type="ARBA" id="ARBA00006974"/>
    </source>
</evidence>
<dbReference type="EMBL" id="BAABME010010114">
    <property type="protein sequence ID" value="GAA0176397.1"/>
    <property type="molecule type" value="Genomic_DNA"/>
</dbReference>
<name>A0AAV3RPZ7_LITER</name>
<dbReference type="InterPro" id="IPR003676">
    <property type="entry name" value="SAUR_fam"/>
</dbReference>
<dbReference type="Pfam" id="PF02519">
    <property type="entry name" value="Auxin_inducible"/>
    <property type="match status" value="1"/>
</dbReference>
<evidence type="ECO:0000313" key="3">
    <source>
        <dbReference type="Proteomes" id="UP001454036"/>
    </source>
</evidence>
<keyword evidence="3" id="KW-1185">Reference proteome</keyword>
<gene>
    <name evidence="2" type="ORF">LIER_29399</name>
</gene>
<dbReference type="PANTHER" id="PTHR31175:SF82">
    <property type="entry name" value="AUXIN-RESPONSIVE PROTEIN SAUR65"/>
    <property type="match status" value="1"/>
</dbReference>
<dbReference type="Proteomes" id="UP001454036">
    <property type="component" value="Unassembled WGS sequence"/>
</dbReference>
<evidence type="ECO:0000313" key="2">
    <source>
        <dbReference type="EMBL" id="GAA0176397.1"/>
    </source>
</evidence>
<comment type="similarity">
    <text evidence="1">Belongs to the ARG7 family.</text>
</comment>
<comment type="caution">
    <text evidence="2">The sequence shown here is derived from an EMBL/GenBank/DDBJ whole genome shotgun (WGS) entry which is preliminary data.</text>
</comment>
<dbReference type="AlphaFoldDB" id="A0AAV3RPZ7"/>
<protein>
    <submittedName>
        <fullName evidence="2">Uncharacterized protein</fullName>
    </submittedName>
</protein>
<dbReference type="PANTHER" id="PTHR31175">
    <property type="entry name" value="AUXIN-RESPONSIVE FAMILY PROTEIN"/>
    <property type="match status" value="1"/>
</dbReference>
<sequence>MISTKKLIKMARNWQRIASIKRKRISLPQNNEGLSISSRSSLPSVAEKGHFVAYTADGKRYSIPISYLQSSIFRELFKMSEEEYGIPNGGPITFPCDSIFIDYMISLSQRKTTKDVEEALLLSIDAYRCWSSCTVYQQETSHHVLVF</sequence>
<accession>A0AAV3RPZ7</accession>
<organism evidence="2 3">
    <name type="scientific">Lithospermum erythrorhizon</name>
    <name type="common">Purple gromwell</name>
    <name type="synonym">Lithospermum officinale var. erythrorhizon</name>
    <dbReference type="NCBI Taxonomy" id="34254"/>
    <lineage>
        <taxon>Eukaryota</taxon>
        <taxon>Viridiplantae</taxon>
        <taxon>Streptophyta</taxon>
        <taxon>Embryophyta</taxon>
        <taxon>Tracheophyta</taxon>
        <taxon>Spermatophyta</taxon>
        <taxon>Magnoliopsida</taxon>
        <taxon>eudicotyledons</taxon>
        <taxon>Gunneridae</taxon>
        <taxon>Pentapetalae</taxon>
        <taxon>asterids</taxon>
        <taxon>lamiids</taxon>
        <taxon>Boraginales</taxon>
        <taxon>Boraginaceae</taxon>
        <taxon>Boraginoideae</taxon>
        <taxon>Lithospermeae</taxon>
        <taxon>Lithospermum</taxon>
    </lineage>
</organism>
<proteinExistence type="inferred from homology"/>
<reference evidence="2 3" key="1">
    <citation type="submission" date="2024-01" db="EMBL/GenBank/DDBJ databases">
        <title>The complete chloroplast genome sequence of Lithospermum erythrorhizon: insights into the phylogenetic relationship among Boraginaceae species and the maternal lineages of purple gromwells.</title>
        <authorList>
            <person name="Okada T."/>
            <person name="Watanabe K."/>
        </authorList>
    </citation>
    <scope>NUCLEOTIDE SEQUENCE [LARGE SCALE GENOMIC DNA]</scope>
</reference>
<dbReference type="GO" id="GO:0009733">
    <property type="term" value="P:response to auxin"/>
    <property type="evidence" value="ECO:0007669"/>
    <property type="project" value="InterPro"/>
</dbReference>